<name>A0A2J7RA51_9NEOP</name>
<keyword evidence="2" id="KW-1185">Reference proteome</keyword>
<reference evidence="1 2" key="1">
    <citation type="submission" date="2017-12" db="EMBL/GenBank/DDBJ databases">
        <title>Hemimetabolous genomes reveal molecular basis of termite eusociality.</title>
        <authorList>
            <person name="Harrison M.C."/>
            <person name="Jongepier E."/>
            <person name="Robertson H.M."/>
            <person name="Arning N."/>
            <person name="Bitard-Feildel T."/>
            <person name="Chao H."/>
            <person name="Childers C.P."/>
            <person name="Dinh H."/>
            <person name="Doddapaneni H."/>
            <person name="Dugan S."/>
            <person name="Gowin J."/>
            <person name="Greiner C."/>
            <person name="Han Y."/>
            <person name="Hu H."/>
            <person name="Hughes D.S.T."/>
            <person name="Huylmans A.-K."/>
            <person name="Kemena C."/>
            <person name="Kremer L.P.M."/>
            <person name="Lee S.L."/>
            <person name="Lopez-Ezquerra A."/>
            <person name="Mallet L."/>
            <person name="Monroy-Kuhn J.M."/>
            <person name="Moser A."/>
            <person name="Murali S.C."/>
            <person name="Muzny D.M."/>
            <person name="Otani S."/>
            <person name="Piulachs M.-D."/>
            <person name="Poelchau M."/>
            <person name="Qu J."/>
            <person name="Schaub F."/>
            <person name="Wada-Katsumata A."/>
            <person name="Worley K.C."/>
            <person name="Xie Q."/>
            <person name="Ylla G."/>
            <person name="Poulsen M."/>
            <person name="Gibbs R.A."/>
            <person name="Schal C."/>
            <person name="Richards S."/>
            <person name="Belles X."/>
            <person name="Korb J."/>
            <person name="Bornberg-Bauer E."/>
        </authorList>
    </citation>
    <scope>NUCLEOTIDE SEQUENCE [LARGE SCALE GENOMIC DNA]</scope>
    <source>
        <tissue evidence="1">Whole body</tissue>
    </source>
</reference>
<evidence type="ECO:0000313" key="2">
    <source>
        <dbReference type="Proteomes" id="UP000235965"/>
    </source>
</evidence>
<dbReference type="STRING" id="105785.A0A2J7RA51"/>
<dbReference type="EMBL" id="NEVH01006578">
    <property type="protein sequence ID" value="PNF37718.1"/>
    <property type="molecule type" value="Genomic_DNA"/>
</dbReference>
<protein>
    <recommendedName>
        <fullName evidence="3">HAT C-terminal dimerisation domain-containing protein</fullName>
    </recommendedName>
</protein>
<sequence>SQFSFDSCEAFLVADIPLWKLTYPTLRNFIEKYTQCKVPDESTVRKNYVKQCYDLTIESIRDRIQDNFVWVSIEKKSTKNPAYEQICETEEILADKHTELPSKKSLTVEQIAAFVHAHLSSCEVKRSFSRYKDILQDNRR</sequence>
<proteinExistence type="predicted"/>
<dbReference type="InParanoid" id="A0A2J7RA51"/>
<evidence type="ECO:0008006" key="3">
    <source>
        <dbReference type="Google" id="ProtNLM"/>
    </source>
</evidence>
<gene>
    <name evidence="1" type="ORF">B7P43_G11455</name>
</gene>
<dbReference type="Proteomes" id="UP000235965">
    <property type="component" value="Unassembled WGS sequence"/>
</dbReference>
<accession>A0A2J7RA51</accession>
<dbReference type="AlphaFoldDB" id="A0A2J7RA51"/>
<feature type="non-terminal residue" evidence="1">
    <location>
        <position position="1"/>
    </location>
</feature>
<evidence type="ECO:0000313" key="1">
    <source>
        <dbReference type="EMBL" id="PNF37718.1"/>
    </source>
</evidence>
<organism evidence="1 2">
    <name type="scientific">Cryptotermes secundus</name>
    <dbReference type="NCBI Taxonomy" id="105785"/>
    <lineage>
        <taxon>Eukaryota</taxon>
        <taxon>Metazoa</taxon>
        <taxon>Ecdysozoa</taxon>
        <taxon>Arthropoda</taxon>
        <taxon>Hexapoda</taxon>
        <taxon>Insecta</taxon>
        <taxon>Pterygota</taxon>
        <taxon>Neoptera</taxon>
        <taxon>Polyneoptera</taxon>
        <taxon>Dictyoptera</taxon>
        <taxon>Blattodea</taxon>
        <taxon>Blattoidea</taxon>
        <taxon>Termitoidae</taxon>
        <taxon>Kalotermitidae</taxon>
        <taxon>Cryptotermitinae</taxon>
        <taxon>Cryptotermes</taxon>
    </lineage>
</organism>
<comment type="caution">
    <text evidence="1">The sequence shown here is derived from an EMBL/GenBank/DDBJ whole genome shotgun (WGS) entry which is preliminary data.</text>
</comment>